<dbReference type="Proteomes" id="UP000067625">
    <property type="component" value="Chromosome"/>
</dbReference>
<dbReference type="STRING" id="1441095.AM592_09065"/>
<feature type="transmembrane region" description="Helical" evidence="1">
    <location>
        <begin position="123"/>
        <end position="141"/>
    </location>
</feature>
<feature type="transmembrane region" description="Helical" evidence="1">
    <location>
        <begin position="51"/>
        <end position="69"/>
    </location>
</feature>
<evidence type="ECO:0000313" key="2">
    <source>
        <dbReference type="EMBL" id="ALC81740.1"/>
    </source>
</evidence>
<reference evidence="2 3" key="2">
    <citation type="journal article" date="2016" name="Int. J. Syst. Evol. Microbiol.">
        <title>Bacillus gobiensis sp. nov., isolated from a soil sample.</title>
        <authorList>
            <person name="Liu B."/>
            <person name="Liu G.H."/>
            <person name="Cetin S."/>
            <person name="Schumann P."/>
            <person name="Pan Z.Z."/>
            <person name="Chen Q.Q."/>
        </authorList>
    </citation>
    <scope>NUCLEOTIDE SEQUENCE [LARGE SCALE GENOMIC DNA]</scope>
    <source>
        <strain evidence="2 3">FJAT-4402</strain>
    </source>
</reference>
<dbReference type="EMBL" id="CP012600">
    <property type="protein sequence ID" value="ALC81740.1"/>
    <property type="molecule type" value="Genomic_DNA"/>
</dbReference>
<reference evidence="3" key="1">
    <citation type="submission" date="2015-08" db="EMBL/GenBank/DDBJ databases">
        <title>Genome sequencing project for genomic taxonomy and phylogenomics of Bacillus-like bacteria.</title>
        <authorList>
            <person name="Liu B."/>
            <person name="Wang J."/>
            <person name="Zhu Y."/>
            <person name="Liu G."/>
            <person name="Chen Q."/>
            <person name="Chen Z."/>
            <person name="Lan J."/>
            <person name="Che J."/>
            <person name="Ge C."/>
            <person name="Shi H."/>
            <person name="Pan Z."/>
            <person name="Liu X."/>
        </authorList>
    </citation>
    <scope>NUCLEOTIDE SEQUENCE [LARGE SCALE GENOMIC DNA]</scope>
    <source>
        <strain evidence="3">FJAT-4402</strain>
    </source>
</reference>
<keyword evidence="1" id="KW-1133">Transmembrane helix</keyword>
<accession>A0A0M4G8Y6</accession>
<evidence type="ECO:0000313" key="3">
    <source>
        <dbReference type="Proteomes" id="UP000067625"/>
    </source>
</evidence>
<sequence>MAGNNENIKINVAHLIIPVVICAIAVFILYMLGVDNNIKNLDKVLEGTVNFSAILLGFLGALLGILLSIKDSAIVKAIFNRKGSSILKYYFNESFAVGLLVVALSCVMQIFLDEKTICAKILFYSWFFFVLFFVISTYRIVKLLMAVFFIANEDDVSLRPESNRIGDEERREQLRQDLSNSNER</sequence>
<feature type="transmembrane region" description="Helical" evidence="1">
    <location>
        <begin position="12"/>
        <end position="31"/>
    </location>
</feature>
<name>A0A0M4G8Y6_9BACI</name>
<dbReference type="PATRIC" id="fig|1441095.3.peg.1992"/>
<proteinExistence type="predicted"/>
<gene>
    <name evidence="2" type="ORF">AM592_09065</name>
</gene>
<organism evidence="2 3">
    <name type="scientific">Bacillus gobiensis</name>
    <dbReference type="NCBI Taxonomy" id="1441095"/>
    <lineage>
        <taxon>Bacteria</taxon>
        <taxon>Bacillati</taxon>
        <taxon>Bacillota</taxon>
        <taxon>Bacilli</taxon>
        <taxon>Bacillales</taxon>
        <taxon>Bacillaceae</taxon>
        <taxon>Bacillus</taxon>
    </lineage>
</organism>
<keyword evidence="1" id="KW-0812">Transmembrane</keyword>
<dbReference type="AlphaFoldDB" id="A0A0M4G8Y6"/>
<evidence type="ECO:0000256" key="1">
    <source>
        <dbReference type="SAM" id="Phobius"/>
    </source>
</evidence>
<dbReference type="RefSeq" id="WP_053603505.1">
    <property type="nucleotide sequence ID" value="NZ_CP012600.1"/>
</dbReference>
<feature type="transmembrane region" description="Helical" evidence="1">
    <location>
        <begin position="90"/>
        <end position="111"/>
    </location>
</feature>
<protein>
    <submittedName>
        <fullName evidence="2">Uncharacterized protein</fullName>
    </submittedName>
</protein>
<keyword evidence="3" id="KW-1185">Reference proteome</keyword>
<keyword evidence="1" id="KW-0472">Membrane</keyword>
<dbReference type="OrthoDB" id="9891041at2"/>